<evidence type="ECO:0000313" key="1">
    <source>
        <dbReference type="EMBL" id="SFE63331.1"/>
    </source>
</evidence>
<dbReference type="Proteomes" id="UP000199516">
    <property type="component" value="Unassembled WGS sequence"/>
</dbReference>
<name>A0A1I2C4N8_9BACI</name>
<keyword evidence="2" id="KW-1185">Reference proteome</keyword>
<dbReference type="EMBL" id="FONT01000002">
    <property type="protein sequence ID" value="SFE63331.1"/>
    <property type="molecule type" value="Genomic_DNA"/>
</dbReference>
<dbReference type="STRING" id="930128.SAMN05192532_102708"/>
<evidence type="ECO:0000313" key="2">
    <source>
        <dbReference type="Proteomes" id="UP000199516"/>
    </source>
</evidence>
<reference evidence="1 2" key="1">
    <citation type="submission" date="2016-10" db="EMBL/GenBank/DDBJ databases">
        <authorList>
            <person name="de Groot N.N."/>
        </authorList>
    </citation>
    <scope>NUCLEOTIDE SEQUENCE [LARGE SCALE GENOMIC DNA]</scope>
    <source>
        <strain evidence="1 2">DSM 23995</strain>
    </source>
</reference>
<sequence>MRNGTFMKYSPALGAIGLSRFNPLCGGKATLGPHDVGQFDVITGTSAGGGGFYVAHTMWAVLVEVPFSLVELPSPALVADRQAPVAFLIVY</sequence>
<dbReference type="AlphaFoldDB" id="A0A1I2C4N8"/>
<protein>
    <submittedName>
        <fullName evidence="1">Uncharacterized protein</fullName>
    </submittedName>
</protein>
<gene>
    <name evidence="1" type="ORF">SAMN05192532_102708</name>
</gene>
<organism evidence="1 2">
    <name type="scientific">Alteribacillus iranensis</name>
    <dbReference type="NCBI Taxonomy" id="930128"/>
    <lineage>
        <taxon>Bacteria</taxon>
        <taxon>Bacillati</taxon>
        <taxon>Bacillota</taxon>
        <taxon>Bacilli</taxon>
        <taxon>Bacillales</taxon>
        <taxon>Bacillaceae</taxon>
        <taxon>Alteribacillus</taxon>
    </lineage>
</organism>
<proteinExistence type="predicted"/>
<accession>A0A1I2C4N8</accession>